<feature type="compositionally biased region" description="Basic and acidic residues" evidence="1">
    <location>
        <begin position="182"/>
        <end position="198"/>
    </location>
</feature>
<organism evidence="2 3">
    <name type="scientific">Thermothelomyces thermophilus (strain ATCC 42464 / BCRC 31852 / DSM 1799)</name>
    <name type="common">Sporotrichum thermophile</name>
    <dbReference type="NCBI Taxonomy" id="573729"/>
    <lineage>
        <taxon>Eukaryota</taxon>
        <taxon>Fungi</taxon>
        <taxon>Dikarya</taxon>
        <taxon>Ascomycota</taxon>
        <taxon>Pezizomycotina</taxon>
        <taxon>Sordariomycetes</taxon>
        <taxon>Sordariomycetidae</taxon>
        <taxon>Sordariales</taxon>
        <taxon>Chaetomiaceae</taxon>
        <taxon>Thermothelomyces</taxon>
    </lineage>
</organism>
<dbReference type="eggNOG" id="ENOG502TAZU">
    <property type="taxonomic scope" value="Eukaryota"/>
</dbReference>
<feature type="compositionally biased region" description="Acidic residues" evidence="1">
    <location>
        <begin position="199"/>
        <end position="212"/>
    </location>
</feature>
<accession>G2QEB9</accession>
<reference evidence="2 3" key="1">
    <citation type="journal article" date="2011" name="Nat. Biotechnol.">
        <title>Comparative genomic analysis of the thermophilic biomass-degrading fungi Myceliophthora thermophila and Thielavia terrestris.</title>
        <authorList>
            <person name="Berka R.M."/>
            <person name="Grigoriev I.V."/>
            <person name="Otillar R."/>
            <person name="Salamov A."/>
            <person name="Grimwood J."/>
            <person name="Reid I."/>
            <person name="Ishmael N."/>
            <person name="John T."/>
            <person name="Darmond C."/>
            <person name="Moisan M.-C."/>
            <person name="Henrissat B."/>
            <person name="Coutinho P.M."/>
            <person name="Lombard V."/>
            <person name="Natvig D.O."/>
            <person name="Lindquist E."/>
            <person name="Schmutz J."/>
            <person name="Lucas S."/>
            <person name="Harris P."/>
            <person name="Powlowski J."/>
            <person name="Bellemare A."/>
            <person name="Taylor D."/>
            <person name="Butler G."/>
            <person name="de Vries R.P."/>
            <person name="Allijn I.E."/>
            <person name="van den Brink J."/>
            <person name="Ushinsky S."/>
            <person name="Storms R."/>
            <person name="Powell A.J."/>
            <person name="Paulsen I.T."/>
            <person name="Elbourne L.D.H."/>
            <person name="Baker S.E."/>
            <person name="Magnuson J."/>
            <person name="LaBoissiere S."/>
            <person name="Clutterbuck A.J."/>
            <person name="Martinez D."/>
            <person name="Wogulis M."/>
            <person name="de Leon A.L."/>
            <person name="Rey M.W."/>
            <person name="Tsang A."/>
        </authorList>
    </citation>
    <scope>NUCLEOTIDE SEQUENCE [LARGE SCALE GENOMIC DNA]</scope>
    <source>
        <strain evidence="3">ATCC 42464 / BCRC 31852 / DSM 1799</strain>
    </source>
</reference>
<evidence type="ECO:0000256" key="1">
    <source>
        <dbReference type="SAM" id="MobiDB-lite"/>
    </source>
</evidence>
<feature type="compositionally biased region" description="Pro residues" evidence="1">
    <location>
        <begin position="152"/>
        <end position="161"/>
    </location>
</feature>
<dbReference type="GeneID" id="11507573"/>
<dbReference type="HOGENOM" id="CLU_1038939_0_0_1"/>
<dbReference type="VEuPathDB" id="FungiDB:MYCTH_49020"/>
<dbReference type="Proteomes" id="UP000007322">
    <property type="component" value="Chromosome 3"/>
</dbReference>
<sequence length="268" mass="29236">MPAGNPTLVPPSSDVELRALRRRCASALWALVPKGVGRLYFGGGLLRANPVLTMSRVKTEGSADSKTAAVGKLDNNGKDTDRGKGRPSFSLSSKEDVAKEKASAVETVPIQTTQAREQERSRSGSQPRSRRSAPVPRPKTGGQGSAAASADPPRPSPPLPPSKTSSASEEARTGMAPQDDENMSRQDRDHDHDDVHNDDNDDEEDDNNNNDDDEEILTEIEQCILDVFSDAYCNKHLVYGVLELILVRLLPELTEKVTLELWKERISV</sequence>
<feature type="region of interest" description="Disordered" evidence="1">
    <location>
        <begin position="59"/>
        <end position="212"/>
    </location>
</feature>
<dbReference type="OrthoDB" id="5582218at2759"/>
<dbReference type="EMBL" id="CP003004">
    <property type="protein sequence ID" value="AEO57702.1"/>
    <property type="molecule type" value="Genomic_DNA"/>
</dbReference>
<dbReference type="RefSeq" id="XP_003662947.1">
    <property type="nucleotide sequence ID" value="XM_003662899.1"/>
</dbReference>
<name>G2QEB9_THET4</name>
<keyword evidence="3" id="KW-1185">Reference proteome</keyword>
<protein>
    <recommendedName>
        <fullName evidence="4">PXA domain-containing protein</fullName>
    </recommendedName>
</protein>
<evidence type="ECO:0000313" key="2">
    <source>
        <dbReference type="EMBL" id="AEO57702.1"/>
    </source>
</evidence>
<proteinExistence type="predicted"/>
<dbReference type="KEGG" id="mtm:MYCTH_49020"/>
<dbReference type="OMA" id="CNRHLVY"/>
<evidence type="ECO:0008006" key="4">
    <source>
        <dbReference type="Google" id="ProtNLM"/>
    </source>
</evidence>
<feature type="compositionally biased region" description="Basic and acidic residues" evidence="1">
    <location>
        <begin position="93"/>
        <end position="103"/>
    </location>
</feature>
<dbReference type="AlphaFoldDB" id="G2QEB9"/>
<gene>
    <name evidence="2" type="ORF">MYCTH_49020</name>
</gene>
<feature type="compositionally biased region" description="Basic and acidic residues" evidence="1">
    <location>
        <begin position="75"/>
        <end position="84"/>
    </location>
</feature>
<evidence type="ECO:0000313" key="3">
    <source>
        <dbReference type="Proteomes" id="UP000007322"/>
    </source>
</evidence>
<dbReference type="InParanoid" id="G2QEB9"/>